<dbReference type="Proteomes" id="UP000176815">
    <property type="component" value="Unassembled WGS sequence"/>
</dbReference>
<evidence type="ECO:0000313" key="2">
    <source>
        <dbReference type="Proteomes" id="UP000176815"/>
    </source>
</evidence>
<protein>
    <submittedName>
        <fullName evidence="1">Uncharacterized protein</fullName>
    </submittedName>
</protein>
<proteinExistence type="predicted"/>
<evidence type="ECO:0000313" key="1">
    <source>
        <dbReference type="EMBL" id="OGC77112.1"/>
    </source>
</evidence>
<dbReference type="AlphaFoldDB" id="A0A1F4X618"/>
<sequence length="479" mass="54571">MYPGNEGISTISPEALMGEKSKDELKVEEFLTEVTSTALSYKTMVNESEKQPLFSYVDLRGLLSPGQIELLFSDKYLNVKPLTDYELKTGSARRSTALPYLEVTNYTDRSVNLAITNLIDEADVASAESAFIRKLLEDYKLRARSFEAWEEKLDERITQFQNESIKILNENPELNERASRFDLVAEQALFLSSLWTASKSGSDITLEKMREVVDTVEQHKNIEDSIDKSVRMLGCEIEIPYTGSFRDQKVRGARYVFLPEHLDLLTRLYIPIERDKQGEAAIPPSRSPAIQYGILDQLRQMGFCPENADLNYTLHVNVSLTEPEYTSFEQEFLSFSPDEMSGLSALGNIVGARYSSTSRILTGAYRDPAYVKGEDPSTYRLEFRTLEYDPSESEESFTSKLDNIRKAAGKFLEYHAEKEHPEQTKYGQLLLAIAHQCISEEDRDVSKAEMLISIHIQSIVKDPEKKRILGKLFDEFLEN</sequence>
<accession>A0A1F4X618</accession>
<gene>
    <name evidence="1" type="ORF">A2619_00295</name>
</gene>
<comment type="caution">
    <text evidence="1">The sequence shown here is derived from an EMBL/GenBank/DDBJ whole genome shotgun (WGS) entry which is preliminary data.</text>
</comment>
<dbReference type="EMBL" id="MEWG01000026">
    <property type="protein sequence ID" value="OGC77112.1"/>
    <property type="molecule type" value="Genomic_DNA"/>
</dbReference>
<reference evidence="1 2" key="1">
    <citation type="journal article" date="2016" name="Nat. Commun.">
        <title>Thousands of microbial genomes shed light on interconnected biogeochemical processes in an aquifer system.</title>
        <authorList>
            <person name="Anantharaman K."/>
            <person name="Brown C.T."/>
            <person name="Hug L.A."/>
            <person name="Sharon I."/>
            <person name="Castelle C.J."/>
            <person name="Probst A.J."/>
            <person name="Thomas B.C."/>
            <person name="Singh A."/>
            <person name="Wilkins M.J."/>
            <person name="Karaoz U."/>
            <person name="Brodie E.L."/>
            <person name="Williams K.H."/>
            <person name="Hubbard S.S."/>
            <person name="Banfield J.F."/>
        </authorList>
    </citation>
    <scope>NUCLEOTIDE SEQUENCE [LARGE SCALE GENOMIC DNA]</scope>
</reference>
<organism evidence="1 2">
    <name type="scientific">candidate division WWE3 bacterium RIFOXYD1_FULL_39_9</name>
    <dbReference type="NCBI Taxonomy" id="1802649"/>
    <lineage>
        <taxon>Bacteria</taxon>
        <taxon>Katanobacteria</taxon>
    </lineage>
</organism>
<name>A0A1F4X618_UNCKA</name>